<dbReference type="EMBL" id="GGEC01025392">
    <property type="protein sequence ID" value="MBX05876.1"/>
    <property type="molecule type" value="Transcribed_RNA"/>
</dbReference>
<reference evidence="1" key="1">
    <citation type="submission" date="2018-02" db="EMBL/GenBank/DDBJ databases">
        <title>Rhizophora mucronata_Transcriptome.</title>
        <authorList>
            <person name="Meera S.P."/>
            <person name="Sreeshan A."/>
            <person name="Augustine A."/>
        </authorList>
    </citation>
    <scope>NUCLEOTIDE SEQUENCE</scope>
    <source>
        <tissue evidence="1">Leaf</tissue>
    </source>
</reference>
<organism evidence="1">
    <name type="scientific">Rhizophora mucronata</name>
    <name type="common">Asiatic mangrove</name>
    <dbReference type="NCBI Taxonomy" id="61149"/>
    <lineage>
        <taxon>Eukaryota</taxon>
        <taxon>Viridiplantae</taxon>
        <taxon>Streptophyta</taxon>
        <taxon>Embryophyta</taxon>
        <taxon>Tracheophyta</taxon>
        <taxon>Spermatophyta</taxon>
        <taxon>Magnoliopsida</taxon>
        <taxon>eudicotyledons</taxon>
        <taxon>Gunneridae</taxon>
        <taxon>Pentapetalae</taxon>
        <taxon>rosids</taxon>
        <taxon>fabids</taxon>
        <taxon>Malpighiales</taxon>
        <taxon>Rhizophoraceae</taxon>
        <taxon>Rhizophora</taxon>
    </lineage>
</organism>
<accession>A0A2P2KJH2</accession>
<name>A0A2P2KJH2_RHIMU</name>
<dbReference type="AlphaFoldDB" id="A0A2P2KJH2"/>
<proteinExistence type="predicted"/>
<evidence type="ECO:0000313" key="1">
    <source>
        <dbReference type="EMBL" id="MBX05876.1"/>
    </source>
</evidence>
<sequence length="41" mass="4517">MGMSMSMDMLLRLPADHRRVTVPVNMDQNASSSIAARAQNL</sequence>
<protein>
    <submittedName>
        <fullName evidence="1">Uncharacterized protein LOC107424841</fullName>
    </submittedName>
</protein>